<dbReference type="InterPro" id="IPR016087">
    <property type="entry name" value="Chalcone_isomerase"/>
</dbReference>
<keyword evidence="5" id="KW-1185">Reference proteome</keyword>
<feature type="domain" description="Chalcone isomerase" evidence="3">
    <location>
        <begin position="216"/>
        <end position="427"/>
    </location>
</feature>
<keyword evidence="2" id="KW-1133">Transmembrane helix</keyword>
<evidence type="ECO:0000259" key="3">
    <source>
        <dbReference type="Pfam" id="PF16035"/>
    </source>
</evidence>
<keyword evidence="2" id="KW-0812">Transmembrane</keyword>
<dbReference type="Gene3D" id="3.50.70.10">
    <property type="match status" value="1"/>
</dbReference>
<accession>A0A4U0U9A6</accession>
<dbReference type="Proteomes" id="UP000308549">
    <property type="component" value="Unassembled WGS sequence"/>
</dbReference>
<dbReference type="AlphaFoldDB" id="A0A4U0U9A6"/>
<name>A0A4U0U9A6_9PEZI</name>
<dbReference type="PANTHER" id="PTHR47284">
    <property type="entry name" value="FATTY-ACID-BINDING PROTEIN 2"/>
    <property type="match status" value="1"/>
</dbReference>
<keyword evidence="2" id="KW-0472">Membrane</keyword>
<gene>
    <name evidence="4" type="ORF">B0A50_02004</name>
</gene>
<proteinExistence type="predicted"/>
<dbReference type="Pfam" id="PF16035">
    <property type="entry name" value="Chalcone_2"/>
    <property type="match status" value="1"/>
</dbReference>
<evidence type="ECO:0000256" key="2">
    <source>
        <dbReference type="SAM" id="Phobius"/>
    </source>
</evidence>
<reference evidence="4 5" key="1">
    <citation type="submission" date="2017-03" db="EMBL/GenBank/DDBJ databases">
        <title>Genomes of endolithic fungi from Antarctica.</title>
        <authorList>
            <person name="Coleine C."/>
            <person name="Masonjones S."/>
            <person name="Stajich J.E."/>
        </authorList>
    </citation>
    <scope>NUCLEOTIDE SEQUENCE [LARGE SCALE GENOMIC DNA]</scope>
    <source>
        <strain evidence="4 5">CCFEE 6315</strain>
    </source>
</reference>
<dbReference type="InterPro" id="IPR036298">
    <property type="entry name" value="Chalcone_isomerase_sf"/>
</dbReference>
<dbReference type="PANTHER" id="PTHR47284:SF3">
    <property type="entry name" value="FATTY-ACID-BINDING PROTEIN 2"/>
    <property type="match status" value="1"/>
</dbReference>
<dbReference type="SUPFAM" id="SSF54626">
    <property type="entry name" value="Chalcone isomerase"/>
    <property type="match status" value="1"/>
</dbReference>
<feature type="transmembrane region" description="Helical" evidence="2">
    <location>
        <begin position="93"/>
        <end position="112"/>
    </location>
</feature>
<feature type="compositionally biased region" description="Low complexity" evidence="1">
    <location>
        <begin position="39"/>
        <end position="54"/>
    </location>
</feature>
<dbReference type="OrthoDB" id="18193at2759"/>
<dbReference type="EMBL" id="NAJL01000009">
    <property type="protein sequence ID" value="TKA31036.1"/>
    <property type="molecule type" value="Genomic_DNA"/>
</dbReference>
<evidence type="ECO:0000313" key="5">
    <source>
        <dbReference type="Proteomes" id="UP000308549"/>
    </source>
</evidence>
<evidence type="ECO:0000313" key="4">
    <source>
        <dbReference type="EMBL" id="TKA31036.1"/>
    </source>
</evidence>
<protein>
    <recommendedName>
        <fullName evidence="3">Chalcone isomerase domain-containing protein</fullName>
    </recommendedName>
</protein>
<comment type="caution">
    <text evidence="4">The sequence shown here is derived from an EMBL/GenBank/DDBJ whole genome shotgun (WGS) entry which is preliminary data.</text>
</comment>
<evidence type="ECO:0000256" key="1">
    <source>
        <dbReference type="SAM" id="MobiDB-lite"/>
    </source>
</evidence>
<dbReference type="GO" id="GO:0016872">
    <property type="term" value="F:intramolecular lyase activity"/>
    <property type="evidence" value="ECO:0007669"/>
    <property type="project" value="InterPro"/>
</dbReference>
<dbReference type="InterPro" id="IPR016088">
    <property type="entry name" value="Chalcone_isomerase_3-sand"/>
</dbReference>
<feature type="region of interest" description="Disordered" evidence="1">
    <location>
        <begin position="16"/>
        <end position="57"/>
    </location>
</feature>
<organism evidence="4 5">
    <name type="scientific">Salinomyces thailandicus</name>
    <dbReference type="NCBI Taxonomy" id="706561"/>
    <lineage>
        <taxon>Eukaryota</taxon>
        <taxon>Fungi</taxon>
        <taxon>Dikarya</taxon>
        <taxon>Ascomycota</taxon>
        <taxon>Pezizomycotina</taxon>
        <taxon>Dothideomycetes</taxon>
        <taxon>Dothideomycetidae</taxon>
        <taxon>Mycosphaerellales</taxon>
        <taxon>Teratosphaeriaceae</taxon>
        <taxon>Salinomyces</taxon>
    </lineage>
</organism>
<sequence length="446" mass="48832">MSAPTRQAMRFLSPRLQHLGRPQPSTSVRQIRHASGRYSSPSKRTVTTSPPSSSLLGPEAATAAQVQHNPLDARAARLAWVEKRHYHMRRMRFAGMGLLLSIGGLAMVIYNLDLDDIQQAEEERKRKRTGGLQLEAPDEANAMFQGKEVHIIGAGEDKRIVAGQGSEEVDLVETGTSHVPHFPRVIFLPASSAGQATVGTASPNSQDNPGNLGNNEEYTLVGLGIRTVMWIQVYVVGMYVRTKDISTMQEKLIHNVNPTASTLIPSEKDGLRHKLLDPEQSRETWSELLKTPGIKTAWRMSPTRNTDFGHLRDGFVNGINKGKAEHRQLMGPGSAESEFDSEEFGSAVQQLRAIFTGGKALKQSILILARDEMGKLDVLYQPKPEGSKKAVMERLGSVGDERVGRLIWLGYLAGSKVSSPSAREGVVQGCVEFASRPVGSVETRVI</sequence>